<dbReference type="OrthoDB" id="9810430at2"/>
<dbReference type="NCBIfam" id="TIGR01730">
    <property type="entry name" value="RND_mfp"/>
    <property type="match status" value="1"/>
</dbReference>
<keyword evidence="4" id="KW-0732">Signal</keyword>
<dbReference type="InterPro" id="IPR058625">
    <property type="entry name" value="MdtA-like_BSH"/>
</dbReference>
<feature type="coiled-coil region" evidence="3">
    <location>
        <begin position="95"/>
        <end position="143"/>
    </location>
</feature>
<evidence type="ECO:0000256" key="1">
    <source>
        <dbReference type="ARBA" id="ARBA00009477"/>
    </source>
</evidence>
<evidence type="ECO:0000259" key="5">
    <source>
        <dbReference type="Pfam" id="PF25917"/>
    </source>
</evidence>
<organism evidence="8 9">
    <name type="scientific">Acetoanaerobium noterae</name>
    <dbReference type="NCBI Taxonomy" id="745369"/>
    <lineage>
        <taxon>Bacteria</taxon>
        <taxon>Bacillati</taxon>
        <taxon>Bacillota</taxon>
        <taxon>Clostridia</taxon>
        <taxon>Peptostreptococcales</taxon>
        <taxon>Filifactoraceae</taxon>
        <taxon>Acetoanaerobium</taxon>
    </lineage>
</organism>
<evidence type="ECO:0000256" key="4">
    <source>
        <dbReference type="SAM" id="SignalP"/>
    </source>
</evidence>
<dbReference type="Pfam" id="PF25917">
    <property type="entry name" value="BSH_RND"/>
    <property type="match status" value="1"/>
</dbReference>
<comment type="similarity">
    <text evidence="1">Belongs to the membrane fusion protein (MFP) (TC 8.A.1) family.</text>
</comment>
<evidence type="ECO:0000313" key="9">
    <source>
        <dbReference type="Proteomes" id="UP000243406"/>
    </source>
</evidence>
<dbReference type="PANTHER" id="PTHR30469:SF38">
    <property type="entry name" value="HLYD FAMILY SECRETION PROTEIN"/>
    <property type="match status" value="1"/>
</dbReference>
<dbReference type="Pfam" id="PF25989">
    <property type="entry name" value="YknX_C"/>
    <property type="match status" value="1"/>
</dbReference>
<dbReference type="GO" id="GO:0015562">
    <property type="term" value="F:efflux transmembrane transporter activity"/>
    <property type="evidence" value="ECO:0007669"/>
    <property type="project" value="TreeGrafter"/>
</dbReference>
<feature type="chain" id="PRO_5013364034" evidence="4">
    <location>
        <begin position="25"/>
        <end position="385"/>
    </location>
</feature>
<dbReference type="EMBL" id="FUYN01000002">
    <property type="protein sequence ID" value="SKB41763.1"/>
    <property type="molecule type" value="Genomic_DNA"/>
</dbReference>
<dbReference type="PANTHER" id="PTHR30469">
    <property type="entry name" value="MULTIDRUG RESISTANCE PROTEIN MDTA"/>
    <property type="match status" value="1"/>
</dbReference>
<feature type="domain" description="Multidrug resistance protein MdtA-like barrel-sandwich hybrid" evidence="5">
    <location>
        <begin position="62"/>
        <end position="218"/>
    </location>
</feature>
<proteinExistence type="inferred from homology"/>
<dbReference type="SUPFAM" id="SSF111369">
    <property type="entry name" value="HlyD-like secretion proteins"/>
    <property type="match status" value="1"/>
</dbReference>
<feature type="domain" description="CusB-like beta-barrel" evidence="6">
    <location>
        <begin position="235"/>
        <end position="307"/>
    </location>
</feature>
<reference evidence="9" key="1">
    <citation type="submission" date="2017-02" db="EMBL/GenBank/DDBJ databases">
        <authorList>
            <person name="Varghese N."/>
            <person name="Submissions S."/>
        </authorList>
    </citation>
    <scope>NUCLEOTIDE SEQUENCE [LARGE SCALE GENOMIC DNA]</scope>
    <source>
        <strain evidence="9">ATCC 35199</strain>
    </source>
</reference>
<dbReference type="Gene3D" id="1.10.287.470">
    <property type="entry name" value="Helix hairpin bin"/>
    <property type="match status" value="1"/>
</dbReference>
<dbReference type="PROSITE" id="PS51257">
    <property type="entry name" value="PROKAR_LIPOPROTEIN"/>
    <property type="match status" value="1"/>
</dbReference>
<dbReference type="Proteomes" id="UP000243406">
    <property type="component" value="Unassembled WGS sequence"/>
</dbReference>
<evidence type="ECO:0000313" key="8">
    <source>
        <dbReference type="EMBL" id="SKB41763.1"/>
    </source>
</evidence>
<feature type="signal peptide" evidence="4">
    <location>
        <begin position="1"/>
        <end position="24"/>
    </location>
</feature>
<dbReference type="InterPro" id="IPR058792">
    <property type="entry name" value="Beta-barrel_RND_2"/>
</dbReference>
<evidence type="ECO:0000259" key="6">
    <source>
        <dbReference type="Pfam" id="PF25954"/>
    </source>
</evidence>
<dbReference type="Pfam" id="PF25954">
    <property type="entry name" value="Beta-barrel_RND_2"/>
    <property type="match status" value="1"/>
</dbReference>
<dbReference type="Gene3D" id="2.40.30.170">
    <property type="match status" value="1"/>
</dbReference>
<keyword evidence="9" id="KW-1185">Reference proteome</keyword>
<dbReference type="PRINTS" id="PR01490">
    <property type="entry name" value="RTXTOXIND"/>
</dbReference>
<gene>
    <name evidence="8" type="ORF">SAMN02745120_1422</name>
</gene>
<dbReference type="GO" id="GO:1990281">
    <property type="term" value="C:efflux pump complex"/>
    <property type="evidence" value="ECO:0007669"/>
    <property type="project" value="TreeGrafter"/>
</dbReference>
<keyword evidence="2" id="KW-0813">Transport</keyword>
<dbReference type="Gene3D" id="2.40.420.20">
    <property type="match status" value="1"/>
</dbReference>
<dbReference type="RefSeq" id="WP_079589300.1">
    <property type="nucleotide sequence ID" value="NZ_FUYN01000002.1"/>
</dbReference>
<dbReference type="InterPro" id="IPR006143">
    <property type="entry name" value="RND_pump_MFP"/>
</dbReference>
<dbReference type="FunFam" id="2.40.420.20:FF:000006">
    <property type="entry name" value="RND family efflux transporter MFP subunit"/>
    <property type="match status" value="1"/>
</dbReference>
<dbReference type="Gene3D" id="2.40.50.100">
    <property type="match status" value="1"/>
</dbReference>
<evidence type="ECO:0000259" key="7">
    <source>
        <dbReference type="Pfam" id="PF25989"/>
    </source>
</evidence>
<dbReference type="AlphaFoldDB" id="A0A1T5B4E7"/>
<feature type="domain" description="YknX-like C-terminal permuted SH3-like" evidence="7">
    <location>
        <begin position="312"/>
        <end position="380"/>
    </location>
</feature>
<dbReference type="InterPro" id="IPR058637">
    <property type="entry name" value="YknX-like_C"/>
</dbReference>
<accession>A0A1T5B4E7</accession>
<evidence type="ECO:0000256" key="2">
    <source>
        <dbReference type="ARBA" id="ARBA00022448"/>
    </source>
</evidence>
<keyword evidence="3" id="KW-0175">Coiled coil</keyword>
<protein>
    <submittedName>
        <fullName evidence="8">RND family efflux transporter, MFP subunit</fullName>
    </submittedName>
</protein>
<evidence type="ECO:0000256" key="3">
    <source>
        <dbReference type="SAM" id="Coils"/>
    </source>
</evidence>
<sequence length="385" mass="40992">MKKLKYLISGILMLSLVVSGCSKKAEPEVVEEKKITVETMQSVLDDISVETTISGSFKASDEVDVVPKVMGKVTNVSVKEGQVVSKGQVLFTLDSQNAQSAVRNAKAAVENAQTAVETARISMERAEQQYNNAVLNYERSKQLYDAGAIPLTQLEQAELAASPLSLELAKTQYYQAQVAVDTAKGSLSDANIALGDFTVTAPISGTITAVNVNSGNVFGGGPAIKISNLANLTMKVDVSENLIKYFVVGETMDINVKSAGDTILSGKVKEILPPSQGSLTYPVEILVSNPPSEVKAGMFAEINIATESRNQVIAVPSEAVVVKEGNTIVYIIEKDKAKLVSVKTGLDNGKMVEITEGLNEGMEVVVKGQNFLEDGALVSVVKQEE</sequence>
<name>A0A1T5B4E7_9FIRM</name>